<dbReference type="CDD" id="cd00610">
    <property type="entry name" value="OAT_like"/>
    <property type="match status" value="1"/>
</dbReference>
<keyword evidence="4" id="KW-0808">Transferase</keyword>
<dbReference type="SUPFAM" id="SSF53383">
    <property type="entry name" value="PLP-dependent transferases"/>
    <property type="match status" value="1"/>
</dbReference>
<dbReference type="Gene3D" id="3.40.640.10">
    <property type="entry name" value="Type I PLP-dependent aspartate aminotransferase-like (Major domain)"/>
    <property type="match status" value="1"/>
</dbReference>
<dbReference type="InterPro" id="IPR015424">
    <property type="entry name" value="PyrdxlP-dep_Trfase"/>
</dbReference>
<dbReference type="InterPro" id="IPR050103">
    <property type="entry name" value="Class-III_PLP-dep_AT"/>
</dbReference>
<dbReference type="InterPro" id="IPR004632">
    <property type="entry name" value="4NH2But_aminotransferase_bac"/>
</dbReference>
<protein>
    <submittedName>
        <fullName evidence="7">4-aminobutyrate--2-oxoglutarate transaminase</fullName>
    </submittedName>
</protein>
<comment type="similarity">
    <text evidence="2 6">Belongs to the class-III pyridoxal-phosphate-dependent aminotransferase family.</text>
</comment>
<comment type="cofactor">
    <cofactor evidence="1">
        <name>pyridoxal 5'-phosphate</name>
        <dbReference type="ChEBI" id="CHEBI:597326"/>
    </cofactor>
</comment>
<dbReference type="NCBIfam" id="TIGR00700">
    <property type="entry name" value="GABAtrnsam"/>
    <property type="match status" value="1"/>
</dbReference>
<dbReference type="InterPro" id="IPR015422">
    <property type="entry name" value="PyrdxlP-dep_Trfase_small"/>
</dbReference>
<evidence type="ECO:0000256" key="1">
    <source>
        <dbReference type="ARBA" id="ARBA00001933"/>
    </source>
</evidence>
<reference evidence="8" key="1">
    <citation type="journal article" date="2019" name="Int. J. Syst. Evol. Microbiol.">
        <title>The Global Catalogue of Microorganisms (GCM) 10K type strain sequencing project: providing services to taxonomists for standard genome sequencing and annotation.</title>
        <authorList>
            <consortium name="The Broad Institute Genomics Platform"/>
            <consortium name="The Broad Institute Genome Sequencing Center for Infectious Disease"/>
            <person name="Wu L."/>
            <person name="Ma J."/>
        </authorList>
    </citation>
    <scope>NUCLEOTIDE SEQUENCE [LARGE SCALE GENOMIC DNA]</scope>
    <source>
        <strain evidence="8">JCM 18423</strain>
    </source>
</reference>
<dbReference type="Proteomes" id="UP001500227">
    <property type="component" value="Unassembled WGS sequence"/>
</dbReference>
<dbReference type="Gene3D" id="3.90.1150.10">
    <property type="entry name" value="Aspartate Aminotransferase, domain 1"/>
    <property type="match status" value="1"/>
</dbReference>
<sequence>MKNADLVQRKNAATPRGVGVMCDFYAQSAENAEIWDVEGKRYIDFASGIAVLNTGHRHPRIIAAIEKQLQLFTHTAYQIIPYQNYIELAEKLNTLVPGDFTKKTAFFTTGVEAVENAIKIARYATQRPAIISFSNAFHGRTFLGMTLTAKVNPYKKGFGPLASNIYHTPYPNASLGISAELAKKELLSLLNTTVDADQVAAIIIEPIQGEGGFNVCPPEFMVFLRELCDEHSILLIADEVQTGFGRTGKLFAMEHYSVKADITTMAKSLAGGMPLSAVCGRADIMDAPVAGGLGGTYAGNPLAIAAALAVIEVIEEENLLARGHQLGEKLQQRLQSLQKQVPTISSIRGLGAMIAVEFRDPNTHAAETALVKKIQNYALDKGLILLTCGPEANVIRFLFPLTIPDAVMDEALDILVEAIQNS</sequence>
<keyword evidence="3" id="KW-0032">Aminotransferase</keyword>
<keyword evidence="8" id="KW-1185">Reference proteome</keyword>
<accession>A0ABP9MBZ6</accession>
<dbReference type="PROSITE" id="PS00600">
    <property type="entry name" value="AA_TRANSFER_CLASS_3"/>
    <property type="match status" value="1"/>
</dbReference>
<dbReference type="PANTHER" id="PTHR11986">
    <property type="entry name" value="AMINOTRANSFERASE CLASS III"/>
    <property type="match status" value="1"/>
</dbReference>
<organism evidence="7 8">
    <name type="scientific">Paenalcaligenes hermetiae</name>
    <dbReference type="NCBI Taxonomy" id="1157987"/>
    <lineage>
        <taxon>Bacteria</taxon>
        <taxon>Pseudomonadati</taxon>
        <taxon>Pseudomonadota</taxon>
        <taxon>Betaproteobacteria</taxon>
        <taxon>Burkholderiales</taxon>
        <taxon>Alcaligenaceae</taxon>
        <taxon>Paenalcaligenes</taxon>
    </lineage>
</organism>
<dbReference type="InterPro" id="IPR015421">
    <property type="entry name" value="PyrdxlP-dep_Trfase_major"/>
</dbReference>
<evidence type="ECO:0000313" key="8">
    <source>
        <dbReference type="Proteomes" id="UP001500227"/>
    </source>
</evidence>
<dbReference type="EMBL" id="BAABKD010000011">
    <property type="protein sequence ID" value="GAA5093116.1"/>
    <property type="molecule type" value="Genomic_DNA"/>
</dbReference>
<evidence type="ECO:0000256" key="4">
    <source>
        <dbReference type="ARBA" id="ARBA00022679"/>
    </source>
</evidence>
<evidence type="ECO:0000256" key="2">
    <source>
        <dbReference type="ARBA" id="ARBA00008954"/>
    </source>
</evidence>
<evidence type="ECO:0000256" key="3">
    <source>
        <dbReference type="ARBA" id="ARBA00022576"/>
    </source>
</evidence>
<proteinExistence type="inferred from homology"/>
<keyword evidence="5 6" id="KW-0663">Pyridoxal phosphate</keyword>
<comment type="caution">
    <text evidence="7">The sequence shown here is derived from an EMBL/GenBank/DDBJ whole genome shotgun (WGS) entry which is preliminary data.</text>
</comment>
<name>A0ABP9MBZ6_9BURK</name>
<dbReference type="InterPro" id="IPR005814">
    <property type="entry name" value="Aminotrans_3"/>
</dbReference>
<gene>
    <name evidence="7" type="primary">gabT</name>
    <name evidence="7" type="ORF">GCM10023337_21500</name>
</gene>
<evidence type="ECO:0000313" key="7">
    <source>
        <dbReference type="EMBL" id="GAA5093116.1"/>
    </source>
</evidence>
<evidence type="ECO:0000256" key="6">
    <source>
        <dbReference type="RuleBase" id="RU003560"/>
    </source>
</evidence>
<dbReference type="RefSeq" id="WP_345371721.1">
    <property type="nucleotide sequence ID" value="NZ_BAABKD010000011.1"/>
</dbReference>
<evidence type="ECO:0000256" key="5">
    <source>
        <dbReference type="ARBA" id="ARBA00022898"/>
    </source>
</evidence>
<dbReference type="PIRSF" id="PIRSF000521">
    <property type="entry name" value="Transaminase_4ab_Lys_Orn"/>
    <property type="match status" value="1"/>
</dbReference>
<dbReference type="InterPro" id="IPR049704">
    <property type="entry name" value="Aminotrans_3_PPA_site"/>
</dbReference>
<dbReference type="Pfam" id="PF00202">
    <property type="entry name" value="Aminotran_3"/>
    <property type="match status" value="1"/>
</dbReference>